<dbReference type="Proteomes" id="UP000195557">
    <property type="component" value="Unassembled WGS sequence"/>
</dbReference>
<feature type="compositionally biased region" description="Polar residues" evidence="1">
    <location>
        <begin position="79"/>
        <end position="88"/>
    </location>
</feature>
<evidence type="ECO:0000313" key="2">
    <source>
        <dbReference type="EMBL" id="OUS41756.1"/>
    </source>
</evidence>
<sequence>MAASKLGSKNASTRPTVGSTLDASALTPPASRFTIDKIHTVYPPRSVRQSDPRRDACCDEKMRWLRRSSAPKMHPHAQPSAQRSTRAR</sequence>
<accession>A0A1Y5HWS7</accession>
<protein>
    <submittedName>
        <fullName evidence="2">Uncharacterized protein</fullName>
    </submittedName>
</protein>
<feature type="region of interest" description="Disordered" evidence="1">
    <location>
        <begin position="65"/>
        <end position="88"/>
    </location>
</feature>
<dbReference type="EMBL" id="KZ155840">
    <property type="protein sequence ID" value="OUS41756.1"/>
    <property type="molecule type" value="Genomic_DNA"/>
</dbReference>
<organism evidence="2">
    <name type="scientific">Ostreococcus tauri</name>
    <name type="common">Marine green alga</name>
    <dbReference type="NCBI Taxonomy" id="70448"/>
    <lineage>
        <taxon>Eukaryota</taxon>
        <taxon>Viridiplantae</taxon>
        <taxon>Chlorophyta</taxon>
        <taxon>Mamiellophyceae</taxon>
        <taxon>Mamiellales</taxon>
        <taxon>Bathycoccaceae</taxon>
        <taxon>Ostreococcus</taxon>
    </lineage>
</organism>
<proteinExistence type="predicted"/>
<gene>
    <name evidence="2" type="ORF">BE221DRAFT_86599</name>
</gene>
<feature type="compositionally biased region" description="Polar residues" evidence="1">
    <location>
        <begin position="7"/>
        <end position="22"/>
    </location>
</feature>
<evidence type="ECO:0000256" key="1">
    <source>
        <dbReference type="SAM" id="MobiDB-lite"/>
    </source>
</evidence>
<feature type="region of interest" description="Disordered" evidence="1">
    <location>
        <begin position="1"/>
        <end position="30"/>
    </location>
</feature>
<name>A0A1Y5HWS7_OSTTA</name>
<reference evidence="2" key="1">
    <citation type="submission" date="2017-04" db="EMBL/GenBank/DDBJ databases">
        <title>Population genomics of picophytoplankton unveils novel chromosome hypervariability.</title>
        <authorList>
            <consortium name="DOE Joint Genome Institute"/>
            <person name="Blanc-Mathieu R."/>
            <person name="Krasovec M."/>
            <person name="Hebrard M."/>
            <person name="Yau S."/>
            <person name="Desgranges E."/>
            <person name="Martin J."/>
            <person name="Schackwitz W."/>
            <person name="Kuo A."/>
            <person name="Salin G."/>
            <person name="Donnadieu C."/>
            <person name="Desdevises Y."/>
            <person name="Sanchez-Ferandin S."/>
            <person name="Moreau H."/>
            <person name="Rivals E."/>
            <person name="Grigoriev I.V."/>
            <person name="Grimsley N."/>
            <person name="Eyre-Walker A."/>
            <person name="Piganeau G."/>
        </authorList>
    </citation>
    <scope>NUCLEOTIDE SEQUENCE [LARGE SCALE GENOMIC DNA]</scope>
    <source>
        <strain evidence="2">RCC 1115</strain>
    </source>
</reference>
<dbReference type="AlphaFoldDB" id="A0A1Y5HWS7"/>